<proteinExistence type="predicted"/>
<gene>
    <name evidence="1" type="ORF">K466DRAFT_659391</name>
</gene>
<organism evidence="1 2">
    <name type="scientific">Polyporus arcularius HHB13444</name>
    <dbReference type="NCBI Taxonomy" id="1314778"/>
    <lineage>
        <taxon>Eukaryota</taxon>
        <taxon>Fungi</taxon>
        <taxon>Dikarya</taxon>
        <taxon>Basidiomycota</taxon>
        <taxon>Agaricomycotina</taxon>
        <taxon>Agaricomycetes</taxon>
        <taxon>Polyporales</taxon>
        <taxon>Polyporaceae</taxon>
        <taxon>Polyporus</taxon>
    </lineage>
</organism>
<reference evidence="1 2" key="1">
    <citation type="journal article" date="2019" name="Nat. Ecol. Evol.">
        <title>Megaphylogeny resolves global patterns of mushroom evolution.</title>
        <authorList>
            <person name="Varga T."/>
            <person name="Krizsan K."/>
            <person name="Foldi C."/>
            <person name="Dima B."/>
            <person name="Sanchez-Garcia M."/>
            <person name="Sanchez-Ramirez S."/>
            <person name="Szollosi G.J."/>
            <person name="Szarkandi J.G."/>
            <person name="Papp V."/>
            <person name="Albert L."/>
            <person name="Andreopoulos W."/>
            <person name="Angelini C."/>
            <person name="Antonin V."/>
            <person name="Barry K.W."/>
            <person name="Bougher N.L."/>
            <person name="Buchanan P."/>
            <person name="Buyck B."/>
            <person name="Bense V."/>
            <person name="Catcheside P."/>
            <person name="Chovatia M."/>
            <person name="Cooper J."/>
            <person name="Damon W."/>
            <person name="Desjardin D."/>
            <person name="Finy P."/>
            <person name="Geml J."/>
            <person name="Haridas S."/>
            <person name="Hughes K."/>
            <person name="Justo A."/>
            <person name="Karasinski D."/>
            <person name="Kautmanova I."/>
            <person name="Kiss B."/>
            <person name="Kocsube S."/>
            <person name="Kotiranta H."/>
            <person name="LaButti K.M."/>
            <person name="Lechner B.E."/>
            <person name="Liimatainen K."/>
            <person name="Lipzen A."/>
            <person name="Lukacs Z."/>
            <person name="Mihaltcheva S."/>
            <person name="Morgado L.N."/>
            <person name="Niskanen T."/>
            <person name="Noordeloos M.E."/>
            <person name="Ohm R.A."/>
            <person name="Ortiz-Santana B."/>
            <person name="Ovrebo C."/>
            <person name="Racz N."/>
            <person name="Riley R."/>
            <person name="Savchenko A."/>
            <person name="Shiryaev A."/>
            <person name="Soop K."/>
            <person name="Spirin V."/>
            <person name="Szebenyi C."/>
            <person name="Tomsovsky M."/>
            <person name="Tulloss R.E."/>
            <person name="Uehling J."/>
            <person name="Grigoriev I.V."/>
            <person name="Vagvolgyi C."/>
            <person name="Papp T."/>
            <person name="Martin F.M."/>
            <person name="Miettinen O."/>
            <person name="Hibbett D.S."/>
            <person name="Nagy L.G."/>
        </authorList>
    </citation>
    <scope>NUCLEOTIDE SEQUENCE [LARGE SCALE GENOMIC DNA]</scope>
    <source>
        <strain evidence="1 2">HHB13444</strain>
    </source>
</reference>
<evidence type="ECO:0000313" key="2">
    <source>
        <dbReference type="Proteomes" id="UP000308197"/>
    </source>
</evidence>
<protein>
    <submittedName>
        <fullName evidence="1">Uncharacterized protein</fullName>
    </submittedName>
</protein>
<dbReference type="AlphaFoldDB" id="A0A5C3Q1K2"/>
<sequence length="243" mass="26284">MDPATPVHIAKCAVATCEFVLQVPVTIATGTFTAIHALYRGSRHPTPLALSAAVNGGIAGTLFFSIREVLVTPLLRTISYSTPNQGSSSAHSLQSWSQMRMHSLPDSALSGAITGGVLNAWQHGRARILSGARTGAIICTVLQLGYNELGVMRVKFVSRKIKESRPAADVVPVSDAPTPVSDPSRLSIFDRLVRVIGFRKLTDEEYLEALKKQRDEALARIAVIERERGERVDEAIDATEKPT</sequence>
<dbReference type="PANTHER" id="PTHR41390:SF1">
    <property type="entry name" value="NADH-UBIQUINONE OXIDOREDUCTASE 213 KDA SUBUNIT"/>
    <property type="match status" value="1"/>
</dbReference>
<accession>A0A5C3Q1K2</accession>
<evidence type="ECO:0000313" key="1">
    <source>
        <dbReference type="EMBL" id="TFK92313.1"/>
    </source>
</evidence>
<dbReference type="PANTHER" id="PTHR41390">
    <property type="entry name" value="CHROMOSOME 7, WHOLE GENOME SHOTGUN SEQUENCE"/>
    <property type="match status" value="1"/>
</dbReference>
<dbReference type="Proteomes" id="UP000308197">
    <property type="component" value="Unassembled WGS sequence"/>
</dbReference>
<keyword evidence="2" id="KW-1185">Reference proteome</keyword>
<dbReference type="EMBL" id="ML211001">
    <property type="protein sequence ID" value="TFK92313.1"/>
    <property type="molecule type" value="Genomic_DNA"/>
</dbReference>
<dbReference type="STRING" id="1314778.A0A5C3Q1K2"/>
<dbReference type="InParanoid" id="A0A5C3Q1K2"/>
<name>A0A5C3Q1K2_9APHY</name>